<evidence type="ECO:0000259" key="11">
    <source>
        <dbReference type="PROSITE" id="PS51746"/>
    </source>
</evidence>
<evidence type="ECO:0000256" key="8">
    <source>
        <dbReference type="ARBA" id="ARBA00023211"/>
    </source>
</evidence>
<keyword evidence="6 9" id="KW-0378">Hydrolase</keyword>
<dbReference type="FunFam" id="3.60.40.10:FF:000016">
    <property type="entry name" value="Protein phosphatase 2C"/>
    <property type="match status" value="1"/>
</dbReference>
<evidence type="ECO:0000256" key="2">
    <source>
        <dbReference type="ARBA" id="ARBA00001946"/>
    </source>
</evidence>
<dbReference type="PANTHER" id="PTHR13832">
    <property type="entry name" value="PROTEIN PHOSPHATASE 2C"/>
    <property type="match status" value="1"/>
</dbReference>
<feature type="compositionally biased region" description="Polar residues" evidence="10">
    <location>
        <begin position="12"/>
        <end position="21"/>
    </location>
</feature>
<evidence type="ECO:0000313" key="13">
    <source>
        <dbReference type="Proteomes" id="UP000007798"/>
    </source>
</evidence>
<keyword evidence="8" id="KW-0464">Manganese</keyword>
<dbReference type="PROSITE" id="PS51746">
    <property type="entry name" value="PPM_2"/>
    <property type="match status" value="1"/>
</dbReference>
<sequence length="331" mass="37071">MGHLLSKPVTDIETTSGQNSKYRVGSSCMQGWRSTMEDTHTQLLSLPEDPNAAFFGVFDGHGGDNVAKYAKEHLHKFVIKQDAYKDADVEQALKAGFLDIDDALRKNETWSAQIIGTTAVVVLIKDNVLYCANAGDSRCIACVNGELELLSVDHRPDNVTEMQRIQAAGGWVRFNRVNNNITISRAIGDFYYKSSKEDPQLQLVTAYPDVEVRKITKDYEFILLACDGIWDVMSNMEVLEFCRTRIGLGKLPEEICEDLLKHCLAPDTPTRSQGTDNMTVILICLLNENPYSYLINRCKPRINTNDLVEDIQVNVALPDMPLLDMSEDTTV</sequence>
<keyword evidence="5" id="KW-0479">Metal-binding</keyword>
<keyword evidence="7 9" id="KW-0904">Protein phosphatase</keyword>
<dbReference type="CDD" id="cd00143">
    <property type="entry name" value="PP2Cc"/>
    <property type="match status" value="1"/>
</dbReference>
<feature type="region of interest" description="Disordered" evidence="10">
    <location>
        <begin position="1"/>
        <end position="21"/>
    </location>
</feature>
<name>B4NEZ4_DROWI</name>
<dbReference type="Gene3D" id="3.60.40.10">
    <property type="entry name" value="PPM-type phosphatase domain"/>
    <property type="match status" value="1"/>
</dbReference>
<comment type="cofactor">
    <cofactor evidence="2">
        <name>Mg(2+)</name>
        <dbReference type="ChEBI" id="CHEBI:18420"/>
    </cofactor>
</comment>
<dbReference type="InterPro" id="IPR000222">
    <property type="entry name" value="PP2C_BS"/>
</dbReference>
<dbReference type="SUPFAM" id="SSF81606">
    <property type="entry name" value="PP2C-like"/>
    <property type="match status" value="1"/>
</dbReference>
<dbReference type="Pfam" id="PF00481">
    <property type="entry name" value="PP2C"/>
    <property type="match status" value="1"/>
</dbReference>
<dbReference type="OrthoDB" id="10264738at2759"/>
<dbReference type="PROSITE" id="PS01032">
    <property type="entry name" value="PPM_1"/>
    <property type="match status" value="1"/>
</dbReference>
<evidence type="ECO:0000256" key="4">
    <source>
        <dbReference type="ARBA" id="ARBA00013081"/>
    </source>
</evidence>
<proteinExistence type="inferred from homology"/>
<dbReference type="EMBL" id="CH964251">
    <property type="protein sequence ID" value="EDW83369.2"/>
    <property type="molecule type" value="Genomic_DNA"/>
</dbReference>
<dbReference type="STRING" id="7260.B4NEZ4"/>
<dbReference type="Proteomes" id="UP000007798">
    <property type="component" value="Unassembled WGS sequence"/>
</dbReference>
<gene>
    <name evidence="12" type="primary">Dwil\GK22356</name>
    <name evidence="12" type="ORF">Dwil_GK22356</name>
</gene>
<reference evidence="12 13" key="1">
    <citation type="journal article" date="2007" name="Nature">
        <title>Evolution of genes and genomes on the Drosophila phylogeny.</title>
        <authorList>
            <consortium name="Drosophila 12 Genomes Consortium"/>
            <person name="Clark A.G."/>
            <person name="Eisen M.B."/>
            <person name="Smith D.R."/>
            <person name="Bergman C.M."/>
            <person name="Oliver B."/>
            <person name="Markow T.A."/>
            <person name="Kaufman T.C."/>
            <person name="Kellis M."/>
            <person name="Gelbart W."/>
            <person name="Iyer V.N."/>
            <person name="Pollard D.A."/>
            <person name="Sackton T.B."/>
            <person name="Larracuente A.M."/>
            <person name="Singh N.D."/>
            <person name="Abad J.P."/>
            <person name="Abt D.N."/>
            <person name="Adryan B."/>
            <person name="Aguade M."/>
            <person name="Akashi H."/>
            <person name="Anderson W.W."/>
            <person name="Aquadro C.F."/>
            <person name="Ardell D.H."/>
            <person name="Arguello R."/>
            <person name="Artieri C.G."/>
            <person name="Barbash D.A."/>
            <person name="Barker D."/>
            <person name="Barsanti P."/>
            <person name="Batterham P."/>
            <person name="Batzoglou S."/>
            <person name="Begun D."/>
            <person name="Bhutkar A."/>
            <person name="Blanco E."/>
            <person name="Bosak S.A."/>
            <person name="Bradley R.K."/>
            <person name="Brand A.D."/>
            <person name="Brent M.R."/>
            <person name="Brooks A.N."/>
            <person name="Brown R.H."/>
            <person name="Butlin R.K."/>
            <person name="Caggese C."/>
            <person name="Calvi B.R."/>
            <person name="Bernardo de Carvalho A."/>
            <person name="Caspi A."/>
            <person name="Castrezana S."/>
            <person name="Celniker S.E."/>
            <person name="Chang J.L."/>
            <person name="Chapple C."/>
            <person name="Chatterji S."/>
            <person name="Chinwalla A."/>
            <person name="Civetta A."/>
            <person name="Clifton S.W."/>
            <person name="Comeron J.M."/>
            <person name="Costello J.C."/>
            <person name="Coyne J.A."/>
            <person name="Daub J."/>
            <person name="David R.G."/>
            <person name="Delcher A.L."/>
            <person name="Delehaunty K."/>
            <person name="Do C.B."/>
            <person name="Ebling H."/>
            <person name="Edwards K."/>
            <person name="Eickbush T."/>
            <person name="Evans J.D."/>
            <person name="Filipski A."/>
            <person name="Findeiss S."/>
            <person name="Freyhult E."/>
            <person name="Fulton L."/>
            <person name="Fulton R."/>
            <person name="Garcia A.C."/>
            <person name="Gardiner A."/>
            <person name="Garfield D.A."/>
            <person name="Garvin B.E."/>
            <person name="Gibson G."/>
            <person name="Gilbert D."/>
            <person name="Gnerre S."/>
            <person name="Godfrey J."/>
            <person name="Good R."/>
            <person name="Gotea V."/>
            <person name="Gravely B."/>
            <person name="Greenberg A.J."/>
            <person name="Griffiths-Jones S."/>
            <person name="Gross S."/>
            <person name="Guigo R."/>
            <person name="Gustafson E.A."/>
            <person name="Haerty W."/>
            <person name="Hahn M.W."/>
            <person name="Halligan D.L."/>
            <person name="Halpern A.L."/>
            <person name="Halter G.M."/>
            <person name="Han M.V."/>
            <person name="Heger A."/>
            <person name="Hillier L."/>
            <person name="Hinrichs A.S."/>
            <person name="Holmes I."/>
            <person name="Hoskins R.A."/>
            <person name="Hubisz M.J."/>
            <person name="Hultmark D."/>
            <person name="Huntley M.A."/>
            <person name="Jaffe D.B."/>
            <person name="Jagadeeshan S."/>
            <person name="Jeck W.R."/>
            <person name="Johnson J."/>
            <person name="Jones C.D."/>
            <person name="Jordan W.C."/>
            <person name="Karpen G.H."/>
            <person name="Kataoka E."/>
            <person name="Keightley P.D."/>
            <person name="Kheradpour P."/>
            <person name="Kirkness E.F."/>
            <person name="Koerich L.B."/>
            <person name="Kristiansen K."/>
            <person name="Kudrna D."/>
            <person name="Kulathinal R.J."/>
            <person name="Kumar S."/>
            <person name="Kwok R."/>
            <person name="Lander E."/>
            <person name="Langley C.H."/>
            <person name="Lapoint R."/>
            <person name="Lazzaro B.P."/>
            <person name="Lee S.J."/>
            <person name="Levesque L."/>
            <person name="Li R."/>
            <person name="Lin C.F."/>
            <person name="Lin M.F."/>
            <person name="Lindblad-Toh K."/>
            <person name="Llopart A."/>
            <person name="Long M."/>
            <person name="Low L."/>
            <person name="Lozovsky E."/>
            <person name="Lu J."/>
            <person name="Luo M."/>
            <person name="Machado C.A."/>
            <person name="Makalowski W."/>
            <person name="Marzo M."/>
            <person name="Matsuda M."/>
            <person name="Matzkin L."/>
            <person name="McAllister B."/>
            <person name="McBride C.S."/>
            <person name="McKernan B."/>
            <person name="McKernan K."/>
            <person name="Mendez-Lago M."/>
            <person name="Minx P."/>
            <person name="Mollenhauer M.U."/>
            <person name="Montooth K."/>
            <person name="Mount S.M."/>
            <person name="Mu X."/>
            <person name="Myers E."/>
            <person name="Negre B."/>
            <person name="Newfeld S."/>
            <person name="Nielsen R."/>
            <person name="Noor M.A."/>
            <person name="O'Grady P."/>
            <person name="Pachter L."/>
            <person name="Papaceit M."/>
            <person name="Parisi M.J."/>
            <person name="Parisi M."/>
            <person name="Parts L."/>
            <person name="Pedersen J.S."/>
            <person name="Pesole G."/>
            <person name="Phillippy A.M."/>
            <person name="Ponting C.P."/>
            <person name="Pop M."/>
            <person name="Porcelli D."/>
            <person name="Powell J.R."/>
            <person name="Prohaska S."/>
            <person name="Pruitt K."/>
            <person name="Puig M."/>
            <person name="Quesneville H."/>
            <person name="Ram K.R."/>
            <person name="Rand D."/>
            <person name="Rasmussen M.D."/>
            <person name="Reed L.K."/>
            <person name="Reenan R."/>
            <person name="Reily A."/>
            <person name="Remington K.A."/>
            <person name="Rieger T.T."/>
            <person name="Ritchie M.G."/>
            <person name="Robin C."/>
            <person name="Rogers Y.H."/>
            <person name="Rohde C."/>
            <person name="Rozas J."/>
            <person name="Rubenfield M.J."/>
            <person name="Ruiz A."/>
            <person name="Russo S."/>
            <person name="Salzberg S.L."/>
            <person name="Sanchez-Gracia A."/>
            <person name="Saranga D.J."/>
            <person name="Sato H."/>
            <person name="Schaeffer S.W."/>
            <person name="Schatz M.C."/>
            <person name="Schlenke T."/>
            <person name="Schwartz R."/>
            <person name="Segarra C."/>
            <person name="Singh R.S."/>
            <person name="Sirot L."/>
            <person name="Sirota M."/>
            <person name="Sisneros N.B."/>
            <person name="Smith C.D."/>
            <person name="Smith T.F."/>
            <person name="Spieth J."/>
            <person name="Stage D.E."/>
            <person name="Stark A."/>
            <person name="Stephan W."/>
            <person name="Strausberg R.L."/>
            <person name="Strempel S."/>
            <person name="Sturgill D."/>
            <person name="Sutton G."/>
            <person name="Sutton G.G."/>
            <person name="Tao W."/>
            <person name="Teichmann S."/>
            <person name="Tobari Y.N."/>
            <person name="Tomimura Y."/>
            <person name="Tsolas J.M."/>
            <person name="Valente V.L."/>
            <person name="Venter E."/>
            <person name="Venter J.C."/>
            <person name="Vicario S."/>
            <person name="Vieira F.G."/>
            <person name="Vilella A.J."/>
            <person name="Villasante A."/>
            <person name="Walenz B."/>
            <person name="Wang J."/>
            <person name="Wasserman M."/>
            <person name="Watts T."/>
            <person name="Wilson D."/>
            <person name="Wilson R.K."/>
            <person name="Wing R.A."/>
            <person name="Wolfner M.F."/>
            <person name="Wong A."/>
            <person name="Wong G.K."/>
            <person name="Wu C.I."/>
            <person name="Wu G."/>
            <person name="Yamamoto D."/>
            <person name="Yang H.P."/>
            <person name="Yang S.P."/>
            <person name="Yorke J.A."/>
            <person name="Yoshida K."/>
            <person name="Zdobnov E."/>
            <person name="Zhang P."/>
            <person name="Zhang Y."/>
            <person name="Zimin A.V."/>
            <person name="Baldwin J."/>
            <person name="Abdouelleil A."/>
            <person name="Abdulkadir J."/>
            <person name="Abebe A."/>
            <person name="Abera B."/>
            <person name="Abreu J."/>
            <person name="Acer S.C."/>
            <person name="Aftuck L."/>
            <person name="Alexander A."/>
            <person name="An P."/>
            <person name="Anderson E."/>
            <person name="Anderson S."/>
            <person name="Arachi H."/>
            <person name="Azer M."/>
            <person name="Bachantsang P."/>
            <person name="Barry A."/>
            <person name="Bayul T."/>
            <person name="Berlin A."/>
            <person name="Bessette D."/>
            <person name="Bloom T."/>
            <person name="Blye J."/>
            <person name="Boguslavskiy L."/>
            <person name="Bonnet C."/>
            <person name="Boukhgalter B."/>
            <person name="Bourzgui I."/>
            <person name="Brown A."/>
            <person name="Cahill P."/>
            <person name="Channer S."/>
            <person name="Cheshatsang Y."/>
            <person name="Chuda L."/>
            <person name="Citroen M."/>
            <person name="Collymore A."/>
            <person name="Cooke P."/>
            <person name="Costello M."/>
            <person name="D'Aco K."/>
            <person name="Daza R."/>
            <person name="De Haan G."/>
            <person name="DeGray S."/>
            <person name="DeMaso C."/>
            <person name="Dhargay N."/>
            <person name="Dooley K."/>
            <person name="Dooley E."/>
            <person name="Doricent M."/>
            <person name="Dorje P."/>
            <person name="Dorjee K."/>
            <person name="Dupes A."/>
            <person name="Elong R."/>
            <person name="Falk J."/>
            <person name="Farina A."/>
            <person name="Faro S."/>
            <person name="Ferguson D."/>
            <person name="Fisher S."/>
            <person name="Foley C.D."/>
            <person name="Franke A."/>
            <person name="Friedrich D."/>
            <person name="Gadbois L."/>
            <person name="Gearin G."/>
            <person name="Gearin C.R."/>
            <person name="Giannoukos G."/>
            <person name="Goode T."/>
            <person name="Graham J."/>
            <person name="Grandbois E."/>
            <person name="Grewal S."/>
            <person name="Gyaltsen K."/>
            <person name="Hafez N."/>
            <person name="Hagos B."/>
            <person name="Hall J."/>
            <person name="Henson C."/>
            <person name="Hollinger A."/>
            <person name="Honan T."/>
            <person name="Huard M.D."/>
            <person name="Hughes L."/>
            <person name="Hurhula B."/>
            <person name="Husby M.E."/>
            <person name="Kamat A."/>
            <person name="Kanga B."/>
            <person name="Kashin S."/>
            <person name="Khazanovich D."/>
            <person name="Kisner P."/>
            <person name="Lance K."/>
            <person name="Lara M."/>
            <person name="Lee W."/>
            <person name="Lennon N."/>
            <person name="Letendre F."/>
            <person name="LeVine R."/>
            <person name="Lipovsky A."/>
            <person name="Liu X."/>
            <person name="Liu J."/>
            <person name="Liu S."/>
            <person name="Lokyitsang T."/>
            <person name="Lokyitsang Y."/>
            <person name="Lubonja R."/>
            <person name="Lui A."/>
            <person name="MacDonald P."/>
            <person name="Magnisalis V."/>
            <person name="Maru K."/>
            <person name="Matthews C."/>
            <person name="McCusker W."/>
            <person name="McDonough S."/>
            <person name="Mehta T."/>
            <person name="Meldrim J."/>
            <person name="Meneus L."/>
            <person name="Mihai O."/>
            <person name="Mihalev A."/>
            <person name="Mihova T."/>
            <person name="Mittelman R."/>
            <person name="Mlenga V."/>
            <person name="Montmayeur A."/>
            <person name="Mulrain L."/>
            <person name="Navidi A."/>
            <person name="Naylor J."/>
            <person name="Negash T."/>
            <person name="Nguyen T."/>
            <person name="Nguyen N."/>
            <person name="Nicol R."/>
            <person name="Norbu C."/>
            <person name="Norbu N."/>
            <person name="Novod N."/>
            <person name="O'Neill B."/>
            <person name="Osman S."/>
            <person name="Markiewicz E."/>
            <person name="Oyono O.L."/>
            <person name="Patti C."/>
            <person name="Phunkhang P."/>
            <person name="Pierre F."/>
            <person name="Priest M."/>
            <person name="Raghuraman S."/>
            <person name="Rege F."/>
            <person name="Reyes R."/>
            <person name="Rise C."/>
            <person name="Rogov P."/>
            <person name="Ross K."/>
            <person name="Ryan E."/>
            <person name="Settipalli S."/>
            <person name="Shea T."/>
            <person name="Sherpa N."/>
            <person name="Shi L."/>
            <person name="Shih D."/>
            <person name="Sparrow T."/>
            <person name="Spaulding J."/>
            <person name="Stalker J."/>
            <person name="Stange-Thomann N."/>
            <person name="Stavropoulos S."/>
            <person name="Stone C."/>
            <person name="Strader C."/>
            <person name="Tesfaye S."/>
            <person name="Thomson T."/>
            <person name="Thoulutsang Y."/>
            <person name="Thoulutsang D."/>
            <person name="Topham K."/>
            <person name="Topping I."/>
            <person name="Tsamla T."/>
            <person name="Vassiliev H."/>
            <person name="Vo A."/>
            <person name="Wangchuk T."/>
            <person name="Wangdi T."/>
            <person name="Weiand M."/>
            <person name="Wilkinson J."/>
            <person name="Wilson A."/>
            <person name="Yadav S."/>
            <person name="Young G."/>
            <person name="Yu Q."/>
            <person name="Zembek L."/>
            <person name="Zhong D."/>
            <person name="Zimmer A."/>
            <person name="Zwirko Z."/>
            <person name="Jaffe D.B."/>
            <person name="Alvarez P."/>
            <person name="Brockman W."/>
            <person name="Butler J."/>
            <person name="Chin C."/>
            <person name="Gnerre S."/>
            <person name="Grabherr M."/>
            <person name="Kleber M."/>
            <person name="Mauceli E."/>
            <person name="MacCallum I."/>
        </authorList>
    </citation>
    <scope>NUCLEOTIDE SEQUENCE [LARGE SCALE GENOMIC DNA]</scope>
    <source>
        <strain evidence="13">Tucson 14030-0811.24</strain>
    </source>
</reference>
<evidence type="ECO:0000256" key="6">
    <source>
        <dbReference type="ARBA" id="ARBA00022801"/>
    </source>
</evidence>
<protein>
    <recommendedName>
        <fullName evidence="4">protein-serine/threonine phosphatase</fullName>
        <ecNumber evidence="4">3.1.3.16</ecNumber>
    </recommendedName>
</protein>
<evidence type="ECO:0000313" key="12">
    <source>
        <dbReference type="EMBL" id="EDW83369.2"/>
    </source>
</evidence>
<dbReference type="GO" id="GO:0046872">
    <property type="term" value="F:metal ion binding"/>
    <property type="evidence" value="ECO:0007669"/>
    <property type="project" value="UniProtKB-KW"/>
</dbReference>
<evidence type="ECO:0000256" key="9">
    <source>
        <dbReference type="RuleBase" id="RU003465"/>
    </source>
</evidence>
<evidence type="ECO:0000256" key="7">
    <source>
        <dbReference type="ARBA" id="ARBA00022912"/>
    </source>
</evidence>
<evidence type="ECO:0000256" key="1">
    <source>
        <dbReference type="ARBA" id="ARBA00001936"/>
    </source>
</evidence>
<dbReference type="InterPro" id="IPR015655">
    <property type="entry name" value="PP2C"/>
</dbReference>
<dbReference type="GO" id="GO:0004722">
    <property type="term" value="F:protein serine/threonine phosphatase activity"/>
    <property type="evidence" value="ECO:0007669"/>
    <property type="project" value="UniProtKB-EC"/>
</dbReference>
<dbReference type="InterPro" id="IPR036457">
    <property type="entry name" value="PPM-type-like_dom_sf"/>
</dbReference>
<dbReference type="eggNOG" id="KOG0698">
    <property type="taxonomic scope" value="Eukaryota"/>
</dbReference>
<dbReference type="SMART" id="SM00332">
    <property type="entry name" value="PP2Cc"/>
    <property type="match status" value="1"/>
</dbReference>
<feature type="domain" description="PPM-type phosphatase" evidence="11">
    <location>
        <begin position="23"/>
        <end position="285"/>
    </location>
</feature>
<dbReference type="InterPro" id="IPR001932">
    <property type="entry name" value="PPM-type_phosphatase-like_dom"/>
</dbReference>
<comment type="cofactor">
    <cofactor evidence="1">
        <name>Mn(2+)</name>
        <dbReference type="ChEBI" id="CHEBI:29035"/>
    </cofactor>
</comment>
<accession>B4NEZ4</accession>
<dbReference type="InParanoid" id="B4NEZ4"/>
<evidence type="ECO:0000256" key="10">
    <source>
        <dbReference type="SAM" id="MobiDB-lite"/>
    </source>
</evidence>
<dbReference type="PANTHER" id="PTHR13832:SF565">
    <property type="entry name" value="AT28366P-RELATED"/>
    <property type="match status" value="1"/>
</dbReference>
<comment type="similarity">
    <text evidence="3 9">Belongs to the PP2C family.</text>
</comment>
<dbReference type="AlphaFoldDB" id="B4NEZ4"/>
<dbReference type="HOGENOM" id="CLU_1572304_0_0_1"/>
<evidence type="ECO:0000256" key="5">
    <source>
        <dbReference type="ARBA" id="ARBA00022723"/>
    </source>
</evidence>
<evidence type="ECO:0000256" key="3">
    <source>
        <dbReference type="ARBA" id="ARBA00006702"/>
    </source>
</evidence>
<keyword evidence="13" id="KW-1185">Reference proteome</keyword>
<organism evidence="12 13">
    <name type="scientific">Drosophila willistoni</name>
    <name type="common">Fruit fly</name>
    <dbReference type="NCBI Taxonomy" id="7260"/>
    <lineage>
        <taxon>Eukaryota</taxon>
        <taxon>Metazoa</taxon>
        <taxon>Ecdysozoa</taxon>
        <taxon>Arthropoda</taxon>
        <taxon>Hexapoda</taxon>
        <taxon>Insecta</taxon>
        <taxon>Pterygota</taxon>
        <taxon>Neoptera</taxon>
        <taxon>Endopterygota</taxon>
        <taxon>Diptera</taxon>
        <taxon>Brachycera</taxon>
        <taxon>Muscomorpha</taxon>
        <taxon>Ephydroidea</taxon>
        <taxon>Drosophilidae</taxon>
        <taxon>Drosophila</taxon>
        <taxon>Sophophora</taxon>
    </lineage>
</organism>
<dbReference type="EC" id="3.1.3.16" evidence="4"/>